<organism evidence="2 3">
    <name type="scientific">Synechocystis salina LEGE 00031</name>
    <dbReference type="NCBI Taxonomy" id="1828736"/>
    <lineage>
        <taxon>Bacteria</taxon>
        <taxon>Bacillati</taxon>
        <taxon>Cyanobacteriota</taxon>
        <taxon>Cyanophyceae</taxon>
        <taxon>Synechococcales</taxon>
        <taxon>Merismopediaceae</taxon>
        <taxon>Synechocystis</taxon>
    </lineage>
</organism>
<protein>
    <submittedName>
        <fullName evidence="2">Uncharacterized protein</fullName>
    </submittedName>
</protein>
<feature type="chain" id="PRO_5047524939" evidence="1">
    <location>
        <begin position="27"/>
        <end position="173"/>
    </location>
</feature>
<keyword evidence="3" id="KW-1185">Reference proteome</keyword>
<dbReference type="Proteomes" id="UP000658720">
    <property type="component" value="Unassembled WGS sequence"/>
</dbReference>
<evidence type="ECO:0000256" key="1">
    <source>
        <dbReference type="SAM" id="SignalP"/>
    </source>
</evidence>
<proteinExistence type="predicted"/>
<name>A0ABR9VTI9_9SYNC</name>
<evidence type="ECO:0000313" key="3">
    <source>
        <dbReference type="Proteomes" id="UP000658720"/>
    </source>
</evidence>
<accession>A0ABR9VTI9</accession>
<feature type="signal peptide" evidence="1">
    <location>
        <begin position="1"/>
        <end position="26"/>
    </location>
</feature>
<keyword evidence="1" id="KW-0732">Signal</keyword>
<dbReference type="RefSeq" id="WP_194020214.1">
    <property type="nucleotide sequence ID" value="NZ_JADEVV010000036.1"/>
</dbReference>
<dbReference type="PROSITE" id="PS51257">
    <property type="entry name" value="PROKAR_LIPOPROTEIN"/>
    <property type="match status" value="1"/>
</dbReference>
<gene>
    <name evidence="2" type="ORF">IQ217_12670</name>
</gene>
<evidence type="ECO:0000313" key="2">
    <source>
        <dbReference type="EMBL" id="MBE9254674.1"/>
    </source>
</evidence>
<dbReference type="EMBL" id="JADEVV010000036">
    <property type="protein sequence ID" value="MBE9254674.1"/>
    <property type="molecule type" value="Genomic_DNA"/>
</dbReference>
<comment type="caution">
    <text evidence="2">The sequence shown here is derived from an EMBL/GenBank/DDBJ whole genome shotgun (WGS) entry which is preliminary data.</text>
</comment>
<reference evidence="2 3" key="1">
    <citation type="submission" date="2020-10" db="EMBL/GenBank/DDBJ databases">
        <authorList>
            <person name="Castelo-Branco R."/>
            <person name="Eusebio N."/>
            <person name="Adriana R."/>
            <person name="Vieira A."/>
            <person name="Brugerolle De Fraissinette N."/>
            <person name="Rezende De Castro R."/>
            <person name="Schneider M.P."/>
            <person name="Vasconcelos V."/>
            <person name="Leao P.N."/>
        </authorList>
    </citation>
    <scope>NUCLEOTIDE SEQUENCE [LARGE SCALE GENOMIC DNA]</scope>
    <source>
        <strain evidence="2 3">LEGE 00031</strain>
    </source>
</reference>
<sequence>MRKRLTRFLSLTLVLGLLWFGTAACASQPPSQFDQAQQESTQRGAEAVTKESSKGGEFNVFFPQAEGEYERVFAQEKQGFAEIKLKQNGQDVAVMSINDVKNNPTAADKFKASTQAIDGFPVVQQGTTGTALLVGDRYQVKVLSRSPSFTPQDREAWLAKFDLKGLENLSARN</sequence>